<feature type="compositionally biased region" description="Basic and acidic residues" evidence="1">
    <location>
        <begin position="49"/>
        <end position="59"/>
    </location>
</feature>
<proteinExistence type="predicted"/>
<dbReference type="GeneID" id="75831969"/>
<name>A0A9Q0BFG7_9HYPO</name>
<evidence type="ECO:0000313" key="3">
    <source>
        <dbReference type="Proteomes" id="UP001055219"/>
    </source>
</evidence>
<protein>
    <submittedName>
        <fullName evidence="2">Uncharacterized protein</fullName>
    </submittedName>
</protein>
<comment type="caution">
    <text evidence="2">The sequence shown here is derived from an EMBL/GenBank/DDBJ whole genome shotgun (WGS) entry which is preliminary data.</text>
</comment>
<evidence type="ECO:0000313" key="2">
    <source>
        <dbReference type="EMBL" id="KAI6783457.1"/>
    </source>
</evidence>
<dbReference type="RefSeq" id="XP_051364313.1">
    <property type="nucleotide sequence ID" value="XM_051503910.1"/>
</dbReference>
<dbReference type="EMBL" id="JAGIXG020000007">
    <property type="protein sequence ID" value="KAI6783457.1"/>
    <property type="molecule type" value="Genomic_DNA"/>
</dbReference>
<gene>
    <name evidence="2" type="ORF">J7T54_005486</name>
</gene>
<dbReference type="Proteomes" id="UP001055219">
    <property type="component" value="Unassembled WGS sequence"/>
</dbReference>
<organism evidence="2 3">
    <name type="scientific">Emericellopsis cladophorae</name>
    <dbReference type="NCBI Taxonomy" id="2686198"/>
    <lineage>
        <taxon>Eukaryota</taxon>
        <taxon>Fungi</taxon>
        <taxon>Dikarya</taxon>
        <taxon>Ascomycota</taxon>
        <taxon>Pezizomycotina</taxon>
        <taxon>Sordariomycetes</taxon>
        <taxon>Hypocreomycetidae</taxon>
        <taxon>Hypocreales</taxon>
        <taxon>Bionectriaceae</taxon>
        <taxon>Emericellopsis</taxon>
    </lineage>
</organism>
<sequence length="66" mass="7455">MIQRMRSQLGKMKWYAGLTTCDARKKKAVRCDKGLPVQSSAEANEEQGEERRARGEEGRAGVWSLD</sequence>
<accession>A0A9Q0BFG7</accession>
<reference evidence="2" key="1">
    <citation type="journal article" date="2021" name="J Fungi (Basel)">
        <title>Genomic and Metabolomic Analyses of the Marine Fungus Emericellopsis cladophorae: Insights into Saltwater Adaptability Mechanisms and Its Biosynthetic Potential.</title>
        <authorList>
            <person name="Goncalves M.F.M."/>
            <person name="Hilario S."/>
            <person name="Van de Peer Y."/>
            <person name="Esteves A.C."/>
            <person name="Alves A."/>
        </authorList>
    </citation>
    <scope>NUCLEOTIDE SEQUENCE</scope>
    <source>
        <strain evidence="2">MUM 19.33</strain>
    </source>
</reference>
<keyword evidence="3" id="KW-1185">Reference proteome</keyword>
<reference evidence="2" key="2">
    <citation type="submission" date="2022-07" db="EMBL/GenBank/DDBJ databases">
        <authorList>
            <person name="Goncalves M.F.M."/>
            <person name="Hilario S."/>
            <person name="Van De Peer Y."/>
            <person name="Esteves A.C."/>
            <person name="Alves A."/>
        </authorList>
    </citation>
    <scope>NUCLEOTIDE SEQUENCE</scope>
    <source>
        <strain evidence="2">MUM 19.33</strain>
    </source>
</reference>
<dbReference type="AlphaFoldDB" id="A0A9Q0BFG7"/>
<evidence type="ECO:0000256" key="1">
    <source>
        <dbReference type="SAM" id="MobiDB-lite"/>
    </source>
</evidence>
<feature type="region of interest" description="Disordered" evidence="1">
    <location>
        <begin position="34"/>
        <end position="66"/>
    </location>
</feature>